<evidence type="ECO:0000256" key="7">
    <source>
        <dbReference type="ARBA" id="ARBA00023136"/>
    </source>
</evidence>
<keyword evidence="5" id="KW-0573">Peptidoglycan synthesis</keyword>
<name>A0A917D741_9BACI</name>
<dbReference type="PANTHER" id="PTHR47019:SF1">
    <property type="entry name" value="LIPID II FLIPPASE MURJ"/>
    <property type="match status" value="1"/>
</dbReference>
<sequence>MNKFFKIIGAVAIINIVARMFGFLREMVIGMQYGSSYYADSIFTAYTIPNFLYLAVGGAFTTAVISIYNRENTNRPLFVKQSFTIVLFTTLILTAIMMFFADSMLHVFDVGGEEKSEKIYVLAAKLYYWMMPSSVLLVLSSWYSGLLNLHDKFHLSSFAILIYNAAFLIIGVALSVVIGPFGYGVSALLSAVIMLFFLIIGYRKLKSHPVGISFTHNLSTKELWLMVLPLVIGGATIQFYALLHRLFATGLGEGAISAVNYASRLMQFPQAILITAVTTVIYPVLSRKEGENDIEGIRSLYSKGLHYLLLLLLPVTVYSYFYSTNLIQVVFQYGQFNEQSTAMTAPVFAIFSLSMYFLAANMYITRFYYAKGNSLAPVIYSIVNVIGINIFIMVYFTKEYGAMAIAWGTLISSFTNYLMLVLHARFKYKLKFGMFDPSAHYFRAWPPFILITLIVYLSSTYLQFDNKFLTFFVGVAIFGSSLVALYWLFGIQEFKELVRKLLAKFGKSKKDNA</sequence>
<feature type="transmembrane region" description="Helical" evidence="8">
    <location>
        <begin position="343"/>
        <end position="363"/>
    </location>
</feature>
<feature type="transmembrane region" description="Helical" evidence="8">
    <location>
        <begin position="7"/>
        <end position="31"/>
    </location>
</feature>
<feature type="transmembrane region" description="Helical" evidence="8">
    <location>
        <begin position="444"/>
        <end position="462"/>
    </location>
</feature>
<feature type="transmembrane region" description="Helical" evidence="8">
    <location>
        <begin position="184"/>
        <end position="202"/>
    </location>
</feature>
<dbReference type="GO" id="GO:0008360">
    <property type="term" value="P:regulation of cell shape"/>
    <property type="evidence" value="ECO:0007669"/>
    <property type="project" value="UniProtKB-KW"/>
</dbReference>
<comment type="subcellular location">
    <subcellularLocation>
        <location evidence="1">Cell membrane</location>
        <topology evidence="1">Multi-pass membrane protein</topology>
    </subcellularLocation>
</comment>
<evidence type="ECO:0000256" key="3">
    <source>
        <dbReference type="ARBA" id="ARBA00022692"/>
    </source>
</evidence>
<evidence type="ECO:0000256" key="8">
    <source>
        <dbReference type="SAM" id="Phobius"/>
    </source>
</evidence>
<feature type="transmembrane region" description="Helical" evidence="8">
    <location>
        <begin position="267"/>
        <end position="285"/>
    </location>
</feature>
<evidence type="ECO:0000256" key="6">
    <source>
        <dbReference type="ARBA" id="ARBA00022989"/>
    </source>
</evidence>
<organism evidence="9 10">
    <name type="scientific">Lysinibacillus alkalisoli</name>
    <dbReference type="NCBI Taxonomy" id="1911548"/>
    <lineage>
        <taxon>Bacteria</taxon>
        <taxon>Bacillati</taxon>
        <taxon>Bacillota</taxon>
        <taxon>Bacilli</taxon>
        <taxon>Bacillales</taxon>
        <taxon>Bacillaceae</taxon>
        <taxon>Lysinibacillus</taxon>
    </lineage>
</organism>
<evidence type="ECO:0000256" key="2">
    <source>
        <dbReference type="ARBA" id="ARBA00022475"/>
    </source>
</evidence>
<dbReference type="EMBL" id="BMJT01000001">
    <property type="protein sequence ID" value="GGG13082.1"/>
    <property type="molecule type" value="Genomic_DNA"/>
</dbReference>
<reference evidence="9" key="2">
    <citation type="submission" date="2020-09" db="EMBL/GenBank/DDBJ databases">
        <authorList>
            <person name="Sun Q."/>
            <person name="Zhou Y."/>
        </authorList>
    </citation>
    <scope>NUCLEOTIDE SEQUENCE</scope>
    <source>
        <strain evidence="9">CGMCC 1.15760</strain>
    </source>
</reference>
<feature type="transmembrane region" description="Helical" evidence="8">
    <location>
        <begin position="402"/>
        <end position="423"/>
    </location>
</feature>
<keyword evidence="2" id="KW-1003">Cell membrane</keyword>
<dbReference type="RefSeq" id="WP_188613358.1">
    <property type="nucleotide sequence ID" value="NZ_BMJT01000001.1"/>
</dbReference>
<feature type="transmembrane region" description="Helical" evidence="8">
    <location>
        <begin position="223"/>
        <end position="247"/>
    </location>
</feature>
<keyword evidence="4" id="KW-0133">Cell shape</keyword>
<evidence type="ECO:0000313" key="10">
    <source>
        <dbReference type="Proteomes" id="UP000616608"/>
    </source>
</evidence>
<dbReference type="GO" id="GO:0005886">
    <property type="term" value="C:plasma membrane"/>
    <property type="evidence" value="ECO:0007669"/>
    <property type="project" value="UniProtKB-SubCell"/>
</dbReference>
<proteinExistence type="predicted"/>
<feature type="transmembrane region" description="Helical" evidence="8">
    <location>
        <begin position="82"/>
        <end position="101"/>
    </location>
</feature>
<evidence type="ECO:0000256" key="1">
    <source>
        <dbReference type="ARBA" id="ARBA00004651"/>
    </source>
</evidence>
<keyword evidence="3 8" id="KW-0812">Transmembrane</keyword>
<gene>
    <name evidence="9" type="primary">mviN</name>
    <name evidence="9" type="ORF">GCM10007425_04220</name>
</gene>
<feature type="transmembrane region" description="Helical" evidence="8">
    <location>
        <begin position="468"/>
        <end position="489"/>
    </location>
</feature>
<feature type="transmembrane region" description="Helical" evidence="8">
    <location>
        <begin position="126"/>
        <end position="146"/>
    </location>
</feature>
<dbReference type="Proteomes" id="UP000616608">
    <property type="component" value="Unassembled WGS sequence"/>
</dbReference>
<keyword evidence="7 8" id="KW-0472">Membrane</keyword>
<protein>
    <submittedName>
        <fullName evidence="9">Lipid II flippase MurJ</fullName>
    </submittedName>
</protein>
<dbReference type="GO" id="GO:0034204">
    <property type="term" value="P:lipid translocation"/>
    <property type="evidence" value="ECO:0007669"/>
    <property type="project" value="TreeGrafter"/>
</dbReference>
<feature type="transmembrane region" description="Helical" evidence="8">
    <location>
        <begin position="158"/>
        <end position="178"/>
    </location>
</feature>
<keyword evidence="10" id="KW-1185">Reference proteome</keyword>
<dbReference type="GO" id="GO:0009252">
    <property type="term" value="P:peptidoglycan biosynthetic process"/>
    <property type="evidence" value="ECO:0007669"/>
    <property type="project" value="UniProtKB-KW"/>
</dbReference>
<comment type="caution">
    <text evidence="9">The sequence shown here is derived from an EMBL/GenBank/DDBJ whole genome shotgun (WGS) entry which is preliminary data.</text>
</comment>
<reference evidence="9" key="1">
    <citation type="journal article" date="2014" name="Int. J. Syst. Evol. Microbiol.">
        <title>Complete genome sequence of Corynebacterium casei LMG S-19264T (=DSM 44701T), isolated from a smear-ripened cheese.</title>
        <authorList>
            <consortium name="US DOE Joint Genome Institute (JGI-PGF)"/>
            <person name="Walter F."/>
            <person name="Albersmeier A."/>
            <person name="Kalinowski J."/>
            <person name="Ruckert C."/>
        </authorList>
    </citation>
    <scope>NUCLEOTIDE SEQUENCE</scope>
    <source>
        <strain evidence="9">CGMCC 1.15760</strain>
    </source>
</reference>
<dbReference type="PANTHER" id="PTHR47019">
    <property type="entry name" value="LIPID II FLIPPASE MURJ"/>
    <property type="match status" value="1"/>
</dbReference>
<feature type="transmembrane region" description="Helical" evidence="8">
    <location>
        <begin position="51"/>
        <end position="70"/>
    </location>
</feature>
<dbReference type="InterPro" id="IPR004268">
    <property type="entry name" value="MurJ"/>
</dbReference>
<feature type="transmembrane region" description="Helical" evidence="8">
    <location>
        <begin position="375"/>
        <end position="396"/>
    </location>
</feature>
<evidence type="ECO:0000313" key="9">
    <source>
        <dbReference type="EMBL" id="GGG13082.1"/>
    </source>
</evidence>
<dbReference type="AlphaFoldDB" id="A0A917D741"/>
<evidence type="ECO:0000256" key="5">
    <source>
        <dbReference type="ARBA" id="ARBA00022984"/>
    </source>
</evidence>
<evidence type="ECO:0000256" key="4">
    <source>
        <dbReference type="ARBA" id="ARBA00022960"/>
    </source>
</evidence>
<keyword evidence="6 8" id="KW-1133">Transmembrane helix</keyword>
<dbReference type="Pfam" id="PF03023">
    <property type="entry name" value="MurJ"/>
    <property type="match status" value="1"/>
</dbReference>
<accession>A0A917D741</accession>
<dbReference type="PRINTS" id="PR01806">
    <property type="entry name" value="VIRFACTRMVIN"/>
</dbReference>
<dbReference type="GO" id="GO:0015648">
    <property type="term" value="F:lipid-linked peptidoglycan transporter activity"/>
    <property type="evidence" value="ECO:0007669"/>
    <property type="project" value="TreeGrafter"/>
</dbReference>
<feature type="transmembrane region" description="Helical" evidence="8">
    <location>
        <begin position="305"/>
        <end position="323"/>
    </location>
</feature>
<dbReference type="InterPro" id="IPR051050">
    <property type="entry name" value="Lipid_II_flippase_MurJ/MviN"/>
</dbReference>